<gene>
    <name evidence="1" type="ORF">DPMN_021737</name>
</gene>
<dbReference type="Proteomes" id="UP000828390">
    <property type="component" value="Unassembled WGS sequence"/>
</dbReference>
<organism evidence="1 2">
    <name type="scientific">Dreissena polymorpha</name>
    <name type="common">Zebra mussel</name>
    <name type="synonym">Mytilus polymorpha</name>
    <dbReference type="NCBI Taxonomy" id="45954"/>
    <lineage>
        <taxon>Eukaryota</taxon>
        <taxon>Metazoa</taxon>
        <taxon>Spiralia</taxon>
        <taxon>Lophotrochozoa</taxon>
        <taxon>Mollusca</taxon>
        <taxon>Bivalvia</taxon>
        <taxon>Autobranchia</taxon>
        <taxon>Heteroconchia</taxon>
        <taxon>Euheterodonta</taxon>
        <taxon>Imparidentia</taxon>
        <taxon>Neoheterodontei</taxon>
        <taxon>Myida</taxon>
        <taxon>Dreissenoidea</taxon>
        <taxon>Dreissenidae</taxon>
        <taxon>Dreissena</taxon>
    </lineage>
</organism>
<reference evidence="1" key="2">
    <citation type="submission" date="2020-11" db="EMBL/GenBank/DDBJ databases">
        <authorList>
            <person name="McCartney M.A."/>
            <person name="Auch B."/>
            <person name="Kono T."/>
            <person name="Mallez S."/>
            <person name="Becker A."/>
            <person name="Gohl D.M."/>
            <person name="Silverstein K.A.T."/>
            <person name="Koren S."/>
            <person name="Bechman K.B."/>
            <person name="Herman A."/>
            <person name="Abrahante J.E."/>
            <person name="Garbe J."/>
        </authorList>
    </citation>
    <scope>NUCLEOTIDE SEQUENCE</scope>
    <source>
        <strain evidence="1">Duluth1</strain>
        <tissue evidence="1">Whole animal</tissue>
    </source>
</reference>
<reference evidence="1" key="1">
    <citation type="journal article" date="2019" name="bioRxiv">
        <title>The Genome of the Zebra Mussel, Dreissena polymorpha: A Resource for Invasive Species Research.</title>
        <authorList>
            <person name="McCartney M.A."/>
            <person name="Auch B."/>
            <person name="Kono T."/>
            <person name="Mallez S."/>
            <person name="Zhang Y."/>
            <person name="Obille A."/>
            <person name="Becker A."/>
            <person name="Abrahante J.E."/>
            <person name="Garbe J."/>
            <person name="Badalamenti J.P."/>
            <person name="Herman A."/>
            <person name="Mangelson H."/>
            <person name="Liachko I."/>
            <person name="Sullivan S."/>
            <person name="Sone E.D."/>
            <person name="Koren S."/>
            <person name="Silverstein K.A.T."/>
            <person name="Beckman K.B."/>
            <person name="Gohl D.M."/>
        </authorList>
    </citation>
    <scope>NUCLEOTIDE SEQUENCE</scope>
    <source>
        <strain evidence="1">Duluth1</strain>
        <tissue evidence="1">Whole animal</tissue>
    </source>
</reference>
<sequence length="69" mass="7760">MIYCRTDLCNDADHLKPEVQWEELRIRGGKGSFCIGAPAGRTGAVGWPTRYQCWCSPENNNTRVGDMNL</sequence>
<dbReference type="AlphaFoldDB" id="A0A9D4NP87"/>
<protein>
    <submittedName>
        <fullName evidence="1">Uncharacterized protein</fullName>
    </submittedName>
</protein>
<evidence type="ECO:0000313" key="2">
    <source>
        <dbReference type="Proteomes" id="UP000828390"/>
    </source>
</evidence>
<accession>A0A9D4NP87</accession>
<proteinExistence type="predicted"/>
<keyword evidence="2" id="KW-1185">Reference proteome</keyword>
<dbReference type="EMBL" id="JAIWYP010000001">
    <property type="protein sequence ID" value="KAH3897549.1"/>
    <property type="molecule type" value="Genomic_DNA"/>
</dbReference>
<name>A0A9D4NP87_DREPO</name>
<evidence type="ECO:0000313" key="1">
    <source>
        <dbReference type="EMBL" id="KAH3897549.1"/>
    </source>
</evidence>
<comment type="caution">
    <text evidence="1">The sequence shown here is derived from an EMBL/GenBank/DDBJ whole genome shotgun (WGS) entry which is preliminary data.</text>
</comment>